<evidence type="ECO:0000313" key="7">
    <source>
        <dbReference type="EMBL" id="KAH7368569.1"/>
    </source>
</evidence>
<accession>A0A8K0TJX5</accession>
<feature type="transmembrane region" description="Helical" evidence="6">
    <location>
        <begin position="216"/>
        <end position="236"/>
    </location>
</feature>
<evidence type="ECO:0000256" key="4">
    <source>
        <dbReference type="ARBA" id="ARBA00023136"/>
    </source>
</evidence>
<dbReference type="GO" id="GO:0022857">
    <property type="term" value="F:transmembrane transporter activity"/>
    <property type="evidence" value="ECO:0007669"/>
    <property type="project" value="TreeGrafter"/>
</dbReference>
<evidence type="ECO:0000256" key="3">
    <source>
        <dbReference type="ARBA" id="ARBA00022989"/>
    </source>
</evidence>
<comment type="caution">
    <text evidence="7">The sequence shown here is derived from an EMBL/GenBank/DDBJ whole genome shotgun (WGS) entry which is preliminary data.</text>
</comment>
<name>A0A8K0TJX5_9PEZI</name>
<feature type="transmembrane region" description="Helical" evidence="6">
    <location>
        <begin position="120"/>
        <end position="142"/>
    </location>
</feature>
<organism evidence="7 8">
    <name type="scientific">Plectosphaerella cucumerina</name>
    <dbReference type="NCBI Taxonomy" id="40658"/>
    <lineage>
        <taxon>Eukaryota</taxon>
        <taxon>Fungi</taxon>
        <taxon>Dikarya</taxon>
        <taxon>Ascomycota</taxon>
        <taxon>Pezizomycotina</taxon>
        <taxon>Sordariomycetes</taxon>
        <taxon>Hypocreomycetidae</taxon>
        <taxon>Glomerellales</taxon>
        <taxon>Plectosphaerellaceae</taxon>
        <taxon>Plectosphaerella</taxon>
    </lineage>
</organism>
<evidence type="ECO:0000256" key="5">
    <source>
        <dbReference type="SAM" id="MobiDB-lite"/>
    </source>
</evidence>
<feature type="transmembrane region" description="Helical" evidence="6">
    <location>
        <begin position="273"/>
        <end position="293"/>
    </location>
</feature>
<feature type="transmembrane region" description="Helical" evidence="6">
    <location>
        <begin position="162"/>
        <end position="184"/>
    </location>
</feature>
<evidence type="ECO:0000256" key="1">
    <source>
        <dbReference type="ARBA" id="ARBA00004141"/>
    </source>
</evidence>
<evidence type="ECO:0000313" key="8">
    <source>
        <dbReference type="Proteomes" id="UP000813385"/>
    </source>
</evidence>
<dbReference type="Proteomes" id="UP000813385">
    <property type="component" value="Unassembled WGS sequence"/>
</dbReference>
<keyword evidence="4 6" id="KW-0472">Membrane</keyword>
<feature type="transmembrane region" description="Helical" evidence="6">
    <location>
        <begin position="191"/>
        <end position="210"/>
    </location>
</feature>
<dbReference type="AlphaFoldDB" id="A0A8K0TJX5"/>
<reference evidence="7" key="1">
    <citation type="journal article" date="2021" name="Nat. Commun.">
        <title>Genetic determinants of endophytism in the Arabidopsis root mycobiome.</title>
        <authorList>
            <person name="Mesny F."/>
            <person name="Miyauchi S."/>
            <person name="Thiergart T."/>
            <person name="Pickel B."/>
            <person name="Atanasova L."/>
            <person name="Karlsson M."/>
            <person name="Huettel B."/>
            <person name="Barry K.W."/>
            <person name="Haridas S."/>
            <person name="Chen C."/>
            <person name="Bauer D."/>
            <person name="Andreopoulos W."/>
            <person name="Pangilinan J."/>
            <person name="LaButti K."/>
            <person name="Riley R."/>
            <person name="Lipzen A."/>
            <person name="Clum A."/>
            <person name="Drula E."/>
            <person name="Henrissat B."/>
            <person name="Kohler A."/>
            <person name="Grigoriev I.V."/>
            <person name="Martin F.M."/>
            <person name="Hacquard S."/>
        </authorList>
    </citation>
    <scope>NUCLEOTIDE SEQUENCE</scope>
    <source>
        <strain evidence="7">MPI-CAGE-AT-0016</strain>
    </source>
</reference>
<sequence>MAPPPTRPAQGTDNTDTEAGSVTMWPPGTVLLEDFTNSASKKDIILHPRPTTDPNDPLNWSKGRKYLNFAIVCIYTAMVSEFTSSATPTWGPMQRELGHTDAQLNNRSLGSFLCHMYQPFILLVTIPAITYAAFVYGILVALNDVMSTSIATYMKKPTYNFNSAQVGLMSMPRIIGITIGCVGVYEPEVRLWCFCLFVPLIPIGTILMGVGLGDGLTWPLIALGIVLYNMGVAPINRLIVGDALVAVTVVRNTFSTAFIFALTPWVAKVGITYVFVTILLIATAILAFFVVLLKWGKAFRIRCAPRYQYYALRQYKERGRE</sequence>
<evidence type="ECO:0000256" key="6">
    <source>
        <dbReference type="SAM" id="Phobius"/>
    </source>
</evidence>
<keyword evidence="3 6" id="KW-1133">Transmembrane helix</keyword>
<dbReference type="EMBL" id="JAGPXD010000002">
    <property type="protein sequence ID" value="KAH7368569.1"/>
    <property type="molecule type" value="Genomic_DNA"/>
</dbReference>
<evidence type="ECO:0000256" key="2">
    <source>
        <dbReference type="ARBA" id="ARBA00022692"/>
    </source>
</evidence>
<dbReference type="PANTHER" id="PTHR23502:SF50">
    <property type="entry name" value="TRANSPORTER, PUTATIVE (AFU_ORTHOLOGUE AFUA_5G00430)-RELATED"/>
    <property type="match status" value="1"/>
</dbReference>
<dbReference type="GO" id="GO:0005886">
    <property type="term" value="C:plasma membrane"/>
    <property type="evidence" value="ECO:0007669"/>
    <property type="project" value="TreeGrafter"/>
</dbReference>
<feature type="compositionally biased region" description="Polar residues" evidence="5">
    <location>
        <begin position="9"/>
        <end position="20"/>
    </location>
</feature>
<feature type="region of interest" description="Disordered" evidence="5">
    <location>
        <begin position="1"/>
        <end position="23"/>
    </location>
</feature>
<dbReference type="OrthoDB" id="5215911at2759"/>
<keyword evidence="2 6" id="KW-0812">Transmembrane</keyword>
<keyword evidence="8" id="KW-1185">Reference proteome</keyword>
<proteinExistence type="predicted"/>
<comment type="subcellular location">
    <subcellularLocation>
        <location evidence="1">Membrane</location>
        <topology evidence="1">Multi-pass membrane protein</topology>
    </subcellularLocation>
</comment>
<protein>
    <submittedName>
        <fullName evidence="7">Uncharacterized protein</fullName>
    </submittedName>
</protein>
<gene>
    <name evidence="7" type="ORF">B0T11DRAFT_326733</name>
</gene>
<feature type="transmembrane region" description="Helical" evidence="6">
    <location>
        <begin position="243"/>
        <end position="267"/>
    </location>
</feature>
<dbReference type="PANTHER" id="PTHR23502">
    <property type="entry name" value="MAJOR FACILITATOR SUPERFAMILY"/>
    <property type="match status" value="1"/>
</dbReference>